<comment type="caution">
    <text evidence="9">The sequence shown here is derived from an EMBL/GenBank/DDBJ whole genome shotgun (WGS) entry which is preliminary data.</text>
</comment>
<feature type="transmembrane region" description="Helical" evidence="7">
    <location>
        <begin position="139"/>
        <end position="164"/>
    </location>
</feature>
<keyword evidence="4 7" id="KW-0812">Transmembrane</keyword>
<evidence type="ECO:0000259" key="8">
    <source>
        <dbReference type="PROSITE" id="PS50928"/>
    </source>
</evidence>
<dbReference type="EMBL" id="QGNA01000004">
    <property type="protein sequence ID" value="PWS35591.1"/>
    <property type="molecule type" value="Genomic_DNA"/>
</dbReference>
<comment type="subcellular location">
    <subcellularLocation>
        <location evidence="1 7">Cell membrane</location>
        <topology evidence="1 7">Multi-pass membrane protein</topology>
    </subcellularLocation>
</comment>
<dbReference type="Proteomes" id="UP000245765">
    <property type="component" value="Unassembled WGS sequence"/>
</dbReference>
<dbReference type="CDD" id="cd06261">
    <property type="entry name" value="TM_PBP2"/>
    <property type="match status" value="1"/>
</dbReference>
<dbReference type="PROSITE" id="PS50928">
    <property type="entry name" value="ABC_TM1"/>
    <property type="match status" value="1"/>
</dbReference>
<dbReference type="Pfam" id="PF00528">
    <property type="entry name" value="BPD_transp_1"/>
    <property type="match status" value="1"/>
</dbReference>
<evidence type="ECO:0000256" key="2">
    <source>
        <dbReference type="ARBA" id="ARBA00022448"/>
    </source>
</evidence>
<dbReference type="GO" id="GO:0005886">
    <property type="term" value="C:plasma membrane"/>
    <property type="evidence" value="ECO:0007669"/>
    <property type="project" value="UniProtKB-SubCell"/>
</dbReference>
<dbReference type="OrthoDB" id="9807402at2"/>
<keyword evidence="5 7" id="KW-1133">Transmembrane helix</keyword>
<comment type="similarity">
    <text evidence="7">Belongs to the binding-protein-dependent transport system permease family.</text>
</comment>
<keyword evidence="6 7" id="KW-0472">Membrane</keyword>
<dbReference type="PANTHER" id="PTHR43163">
    <property type="entry name" value="DIPEPTIDE TRANSPORT SYSTEM PERMEASE PROTEIN DPPB-RELATED"/>
    <property type="match status" value="1"/>
</dbReference>
<feature type="transmembrane region" description="Helical" evidence="7">
    <location>
        <begin position="308"/>
        <end position="333"/>
    </location>
</feature>
<evidence type="ECO:0000256" key="5">
    <source>
        <dbReference type="ARBA" id="ARBA00022989"/>
    </source>
</evidence>
<feature type="domain" description="ABC transmembrane type-1" evidence="8">
    <location>
        <begin position="100"/>
        <end position="330"/>
    </location>
</feature>
<name>A0A317F8W2_9PROT</name>
<reference evidence="10" key="1">
    <citation type="submission" date="2018-05" db="EMBL/GenBank/DDBJ databases">
        <authorList>
            <person name="Du Z."/>
            <person name="Wang X."/>
        </authorList>
    </citation>
    <scope>NUCLEOTIDE SEQUENCE [LARGE SCALE GENOMIC DNA]</scope>
    <source>
        <strain evidence="10">CQN31</strain>
    </source>
</reference>
<feature type="transmembrane region" description="Helical" evidence="7">
    <location>
        <begin position="263"/>
        <end position="288"/>
    </location>
</feature>
<keyword evidence="10" id="KW-1185">Reference proteome</keyword>
<feature type="transmembrane region" description="Helical" evidence="7">
    <location>
        <begin position="204"/>
        <end position="224"/>
    </location>
</feature>
<organism evidence="9 10">
    <name type="scientific">Falsiroseomonas bella</name>
    <dbReference type="NCBI Taxonomy" id="2184016"/>
    <lineage>
        <taxon>Bacteria</taxon>
        <taxon>Pseudomonadati</taxon>
        <taxon>Pseudomonadota</taxon>
        <taxon>Alphaproteobacteria</taxon>
        <taxon>Acetobacterales</taxon>
        <taxon>Roseomonadaceae</taxon>
        <taxon>Falsiroseomonas</taxon>
    </lineage>
</organism>
<dbReference type="InterPro" id="IPR045621">
    <property type="entry name" value="BPD_transp_1_N"/>
</dbReference>
<sequence>MGAAAIGRFLARRALLLVPLLVVVSFLCFMLVRLGGQDPVAMLAGPTATAAEIEMVRTTLALDQPLWAQFAVWLGNVLQGDLGRSWISNRPVLTELLDRMPATLELLLYGVGIGALVGIPVGLKAAQKPDGAFDQVSRFLSLLGFSTPTYWLALMALFVFFYLLDWAPPGMGRISLMVDPPDRITGSYMWDALLQGRMEAARSAAAQLVLPVACIAIISAAPIIKQTRAIALEVLSSDYVRYARAQGLPAQDMRRMVLRNSMVPVVTFVGTELAGLIGTTALIEYVFAWGGVGQFGLTAIIQGDFAVVQGYVLMLALFSVLVFLVVDLAVMLLEPRAAARA</sequence>
<evidence type="ECO:0000313" key="10">
    <source>
        <dbReference type="Proteomes" id="UP000245765"/>
    </source>
</evidence>
<dbReference type="RefSeq" id="WP_109871957.1">
    <property type="nucleotide sequence ID" value="NZ_QGNA01000004.1"/>
</dbReference>
<keyword evidence="2 7" id="KW-0813">Transport</keyword>
<evidence type="ECO:0000256" key="3">
    <source>
        <dbReference type="ARBA" id="ARBA00022475"/>
    </source>
</evidence>
<evidence type="ECO:0000256" key="1">
    <source>
        <dbReference type="ARBA" id="ARBA00004651"/>
    </source>
</evidence>
<dbReference type="GO" id="GO:0071916">
    <property type="term" value="F:dipeptide transmembrane transporter activity"/>
    <property type="evidence" value="ECO:0007669"/>
    <property type="project" value="TreeGrafter"/>
</dbReference>
<evidence type="ECO:0000256" key="7">
    <source>
        <dbReference type="RuleBase" id="RU363032"/>
    </source>
</evidence>
<dbReference type="Gene3D" id="1.10.3720.10">
    <property type="entry name" value="MetI-like"/>
    <property type="match status" value="1"/>
</dbReference>
<dbReference type="AlphaFoldDB" id="A0A317F8W2"/>
<accession>A0A317F8W2</accession>
<proteinExistence type="inferred from homology"/>
<evidence type="ECO:0000256" key="4">
    <source>
        <dbReference type="ARBA" id="ARBA00022692"/>
    </source>
</evidence>
<feature type="transmembrane region" description="Helical" evidence="7">
    <location>
        <begin position="106"/>
        <end position="127"/>
    </location>
</feature>
<dbReference type="Pfam" id="PF19300">
    <property type="entry name" value="BPD_transp_1_N"/>
    <property type="match status" value="1"/>
</dbReference>
<dbReference type="InterPro" id="IPR035906">
    <property type="entry name" value="MetI-like_sf"/>
</dbReference>
<dbReference type="SUPFAM" id="SSF161098">
    <property type="entry name" value="MetI-like"/>
    <property type="match status" value="1"/>
</dbReference>
<evidence type="ECO:0000256" key="6">
    <source>
        <dbReference type="ARBA" id="ARBA00023136"/>
    </source>
</evidence>
<dbReference type="PANTHER" id="PTHR43163:SF6">
    <property type="entry name" value="DIPEPTIDE TRANSPORT SYSTEM PERMEASE PROTEIN DPPB-RELATED"/>
    <property type="match status" value="1"/>
</dbReference>
<gene>
    <name evidence="9" type="ORF">DFH01_18520</name>
</gene>
<keyword evidence="3" id="KW-1003">Cell membrane</keyword>
<evidence type="ECO:0000313" key="9">
    <source>
        <dbReference type="EMBL" id="PWS35591.1"/>
    </source>
</evidence>
<protein>
    <submittedName>
        <fullName evidence="9">Peptide ABC transporter permease</fullName>
    </submittedName>
</protein>
<dbReference type="InterPro" id="IPR000515">
    <property type="entry name" value="MetI-like"/>
</dbReference>